<dbReference type="Proteomes" id="UP000247569">
    <property type="component" value="Unassembled WGS sequence"/>
</dbReference>
<dbReference type="OrthoDB" id="9794725at2"/>
<proteinExistence type="predicted"/>
<dbReference type="RefSeq" id="WP_083895118.1">
    <property type="nucleotide sequence ID" value="NZ_QJKF01000001.1"/>
</dbReference>
<evidence type="ECO:0000313" key="5">
    <source>
        <dbReference type="Proteomes" id="UP000247569"/>
    </source>
</evidence>
<protein>
    <submittedName>
        <fullName evidence="4">Acetyl esterase/lipase</fullName>
    </submittedName>
</protein>
<feature type="region of interest" description="Disordered" evidence="2">
    <location>
        <begin position="1"/>
        <end position="26"/>
    </location>
</feature>
<evidence type="ECO:0000256" key="1">
    <source>
        <dbReference type="ARBA" id="ARBA00022801"/>
    </source>
</evidence>
<reference evidence="4 5" key="1">
    <citation type="submission" date="2018-05" db="EMBL/GenBank/DDBJ databases">
        <title>Genomic Encyclopedia of Type Strains, Phase IV (KMG-IV): sequencing the most valuable type-strain genomes for metagenomic binning, comparative biology and taxonomic classification.</title>
        <authorList>
            <person name="Goeker M."/>
        </authorList>
    </citation>
    <scope>NUCLEOTIDE SEQUENCE [LARGE SCALE GENOMIC DNA]</scope>
    <source>
        <strain evidence="4 5">DSM 44704</strain>
    </source>
</reference>
<dbReference type="PANTHER" id="PTHR48081:SF6">
    <property type="entry name" value="PEPTIDASE S9 PROLYL OLIGOPEPTIDASE CATALYTIC DOMAIN-CONTAINING PROTEIN"/>
    <property type="match status" value="1"/>
</dbReference>
<dbReference type="Gene3D" id="3.40.50.1820">
    <property type="entry name" value="alpha/beta hydrolase"/>
    <property type="match status" value="1"/>
</dbReference>
<name>A0A318KBB5_9NOCA</name>
<dbReference type="SUPFAM" id="SSF53474">
    <property type="entry name" value="alpha/beta-Hydrolases"/>
    <property type="match status" value="1"/>
</dbReference>
<dbReference type="EMBL" id="QJKF01000001">
    <property type="protein sequence ID" value="PXX71618.1"/>
    <property type="molecule type" value="Genomic_DNA"/>
</dbReference>
<accession>A0A318KBB5</accession>
<dbReference type="InterPro" id="IPR029058">
    <property type="entry name" value="AB_hydrolase_fold"/>
</dbReference>
<evidence type="ECO:0000259" key="3">
    <source>
        <dbReference type="Pfam" id="PF01738"/>
    </source>
</evidence>
<feature type="domain" description="Dienelactone hydrolase" evidence="3">
    <location>
        <begin position="135"/>
        <end position="247"/>
    </location>
</feature>
<dbReference type="PANTHER" id="PTHR48081">
    <property type="entry name" value="AB HYDROLASE SUPERFAMILY PROTEIN C4A8.06C"/>
    <property type="match status" value="1"/>
</dbReference>
<dbReference type="Pfam" id="PF01738">
    <property type="entry name" value="DLH"/>
    <property type="match status" value="1"/>
</dbReference>
<dbReference type="AlphaFoldDB" id="A0A318KBB5"/>
<organism evidence="4 5">
    <name type="scientific">Nocardia tenerifensis</name>
    <dbReference type="NCBI Taxonomy" id="228006"/>
    <lineage>
        <taxon>Bacteria</taxon>
        <taxon>Bacillati</taxon>
        <taxon>Actinomycetota</taxon>
        <taxon>Actinomycetes</taxon>
        <taxon>Mycobacteriales</taxon>
        <taxon>Nocardiaceae</taxon>
        <taxon>Nocardia</taxon>
    </lineage>
</organism>
<keyword evidence="1" id="KW-0378">Hydrolase</keyword>
<dbReference type="InterPro" id="IPR002925">
    <property type="entry name" value="Dienelactn_hydro"/>
</dbReference>
<evidence type="ECO:0000256" key="2">
    <source>
        <dbReference type="SAM" id="MobiDB-lite"/>
    </source>
</evidence>
<comment type="caution">
    <text evidence="4">The sequence shown here is derived from an EMBL/GenBank/DDBJ whole genome shotgun (WGS) entry which is preliminary data.</text>
</comment>
<dbReference type="InterPro" id="IPR050300">
    <property type="entry name" value="GDXG_lipolytic_enzyme"/>
</dbReference>
<evidence type="ECO:0000313" key="4">
    <source>
        <dbReference type="EMBL" id="PXX71618.1"/>
    </source>
</evidence>
<dbReference type="GO" id="GO:0016787">
    <property type="term" value="F:hydrolase activity"/>
    <property type="evidence" value="ECO:0007669"/>
    <property type="project" value="UniProtKB-KW"/>
</dbReference>
<keyword evidence="5" id="KW-1185">Reference proteome</keyword>
<sequence>MTHAVAELVPLSPDAPDPQRDPTPYGQLTVIPELQGRRNFAVIRNVAQPALTVHRPAPGRATGTAVIICPGGSFVTLTETGTEIAERLAQEGITAFVLRYRLLPTPIPDEEFLRDWGGHSIDAIKAHSHVPIPDVRQAIRVVRARAAAEGLDPHRIGVLGFSAGGLLALAAATDPDAAARPDFAAPIYPAIWHGYRVPSGAPPLFLCFAADDEQVVGQNLALQQVWRNAGRPVEMHVYERGGHGFAEGPQGLPCDTWLDRYLDWIHSHGF</sequence>
<gene>
    <name evidence="4" type="ORF">DFR70_1011052</name>
</gene>